<reference evidence="2" key="1">
    <citation type="journal article" date="2019" name="Int. J. Syst. Evol. Microbiol.">
        <title>The Global Catalogue of Microorganisms (GCM) 10K type strain sequencing project: providing services to taxonomists for standard genome sequencing and annotation.</title>
        <authorList>
            <consortium name="The Broad Institute Genomics Platform"/>
            <consortium name="The Broad Institute Genome Sequencing Center for Infectious Disease"/>
            <person name="Wu L."/>
            <person name="Ma J."/>
        </authorList>
    </citation>
    <scope>NUCLEOTIDE SEQUENCE [LARGE SCALE GENOMIC DNA]</scope>
    <source>
        <strain evidence="2">CCM 7435</strain>
    </source>
</reference>
<organism evidence="1 2">
    <name type="scientific">Ancylobacter oerskovii</name>
    <dbReference type="NCBI Taxonomy" id="459519"/>
    <lineage>
        <taxon>Bacteria</taxon>
        <taxon>Pseudomonadati</taxon>
        <taxon>Pseudomonadota</taxon>
        <taxon>Alphaproteobacteria</taxon>
        <taxon>Hyphomicrobiales</taxon>
        <taxon>Xanthobacteraceae</taxon>
        <taxon>Ancylobacter</taxon>
    </lineage>
</organism>
<dbReference type="GO" id="GO:0032259">
    <property type="term" value="P:methylation"/>
    <property type="evidence" value="ECO:0007669"/>
    <property type="project" value="UniProtKB-KW"/>
</dbReference>
<accession>A0ABW4YTJ6</accession>
<keyword evidence="1" id="KW-0489">Methyltransferase</keyword>
<comment type="caution">
    <text evidence="1">The sequence shown here is derived from an EMBL/GenBank/DDBJ whole genome shotgun (WGS) entry which is preliminary data.</text>
</comment>
<evidence type="ECO:0000313" key="2">
    <source>
        <dbReference type="Proteomes" id="UP001597299"/>
    </source>
</evidence>
<dbReference type="EMBL" id="JBHUHD010000001">
    <property type="protein sequence ID" value="MFD2139422.1"/>
    <property type="molecule type" value="Genomic_DNA"/>
</dbReference>
<dbReference type="Gene3D" id="3.40.50.150">
    <property type="entry name" value="Vaccinia Virus protein VP39"/>
    <property type="match status" value="1"/>
</dbReference>
<keyword evidence="1" id="KW-0808">Transferase</keyword>
<dbReference type="Pfam" id="PF13578">
    <property type="entry name" value="Methyltransf_24"/>
    <property type="match status" value="1"/>
</dbReference>
<name>A0ABW4YTJ6_9HYPH</name>
<proteinExistence type="predicted"/>
<dbReference type="EC" id="2.1.1.-" evidence="1"/>
<dbReference type="CDD" id="cd02440">
    <property type="entry name" value="AdoMet_MTases"/>
    <property type="match status" value="1"/>
</dbReference>
<dbReference type="Proteomes" id="UP001597299">
    <property type="component" value="Unassembled WGS sequence"/>
</dbReference>
<dbReference type="SUPFAM" id="SSF53335">
    <property type="entry name" value="S-adenosyl-L-methionine-dependent methyltransferases"/>
    <property type="match status" value="1"/>
</dbReference>
<keyword evidence="2" id="KW-1185">Reference proteome</keyword>
<dbReference type="InterPro" id="IPR029063">
    <property type="entry name" value="SAM-dependent_MTases_sf"/>
</dbReference>
<evidence type="ECO:0000313" key="1">
    <source>
        <dbReference type="EMBL" id="MFD2139422.1"/>
    </source>
</evidence>
<protein>
    <submittedName>
        <fullName evidence="1">Class I SAM-dependent methyltransferase</fullName>
        <ecNumber evidence="1">2.1.1.-</ecNumber>
    </submittedName>
</protein>
<sequence length="198" mass="22574">MTVDWFAGKEFTSNFASKRVDIWTPILGRWAELPINVLELGSYEGSSAVFFARFFPSAKVTCIDTFWGPYERLFDQNIAEFGDRVEKIKGSGVTALDRLKEQRRKFQLIYLDGGKNRDHTLGASLLAWPMLGPNGVLIWDDYHWGTAAPPERRPHDGIDAFLALHKGEYRVRYKGPQMIIQKNRAKKALPAKARAKMI</sequence>
<gene>
    <name evidence="1" type="ORF">ACFSNC_03330</name>
</gene>
<dbReference type="RefSeq" id="WP_213352201.1">
    <property type="nucleotide sequence ID" value="NZ_JAHBGB010000019.1"/>
</dbReference>
<dbReference type="GO" id="GO:0008168">
    <property type="term" value="F:methyltransferase activity"/>
    <property type="evidence" value="ECO:0007669"/>
    <property type="project" value="UniProtKB-KW"/>
</dbReference>